<dbReference type="VEuPathDB" id="FungiDB:PITG_04744"/>
<dbReference type="HOGENOM" id="CLU_656358_0_0_1"/>
<dbReference type="AlphaFoldDB" id="D0N1Y1"/>
<dbReference type="EMBL" id="DS028123">
    <property type="protein sequence ID" value="EEY68310.1"/>
    <property type="molecule type" value="Genomic_DNA"/>
</dbReference>
<dbReference type="RefSeq" id="XP_002905469.1">
    <property type="nucleotide sequence ID" value="XM_002905423.1"/>
</dbReference>
<evidence type="ECO:0000313" key="1">
    <source>
        <dbReference type="EMBL" id="EEY68310.1"/>
    </source>
</evidence>
<gene>
    <name evidence="1" type="ORF">PITG_04744</name>
</gene>
<dbReference type="InParanoid" id="D0N1Y1"/>
<dbReference type="GeneID" id="9475940"/>
<keyword evidence="2" id="KW-1185">Reference proteome</keyword>
<accession>D0N1Y1</accession>
<name>D0N1Y1_PHYIT</name>
<evidence type="ECO:0000313" key="2">
    <source>
        <dbReference type="Proteomes" id="UP000006643"/>
    </source>
</evidence>
<dbReference type="OrthoDB" id="101089at2759"/>
<reference evidence="2" key="1">
    <citation type="journal article" date="2009" name="Nature">
        <title>Genome sequence and analysis of the Irish potato famine pathogen Phytophthora infestans.</title>
        <authorList>
            <consortium name="The Broad Institute Genome Sequencing Platform"/>
            <person name="Haas B.J."/>
            <person name="Kamoun S."/>
            <person name="Zody M.C."/>
            <person name="Jiang R.H."/>
            <person name="Handsaker R.E."/>
            <person name="Cano L.M."/>
            <person name="Grabherr M."/>
            <person name="Kodira C.D."/>
            <person name="Raffaele S."/>
            <person name="Torto-Alalibo T."/>
            <person name="Bozkurt T.O."/>
            <person name="Ah-Fong A.M."/>
            <person name="Alvarado L."/>
            <person name="Anderson V.L."/>
            <person name="Armstrong M.R."/>
            <person name="Avrova A."/>
            <person name="Baxter L."/>
            <person name="Beynon J."/>
            <person name="Boevink P.C."/>
            <person name="Bollmann S.R."/>
            <person name="Bos J.I."/>
            <person name="Bulone V."/>
            <person name="Cai G."/>
            <person name="Cakir C."/>
            <person name="Carrington J.C."/>
            <person name="Chawner M."/>
            <person name="Conti L."/>
            <person name="Costanzo S."/>
            <person name="Ewan R."/>
            <person name="Fahlgren N."/>
            <person name="Fischbach M.A."/>
            <person name="Fugelstad J."/>
            <person name="Gilroy E.M."/>
            <person name="Gnerre S."/>
            <person name="Green P.J."/>
            <person name="Grenville-Briggs L.J."/>
            <person name="Griffith J."/>
            <person name="Grunwald N.J."/>
            <person name="Horn K."/>
            <person name="Horner N.R."/>
            <person name="Hu C.H."/>
            <person name="Huitema E."/>
            <person name="Jeong D.H."/>
            <person name="Jones A.M."/>
            <person name="Jones J.D."/>
            <person name="Jones R.W."/>
            <person name="Karlsson E.K."/>
            <person name="Kunjeti S.G."/>
            <person name="Lamour K."/>
            <person name="Liu Z."/>
            <person name="Ma L."/>
            <person name="Maclean D."/>
            <person name="Chibucos M.C."/>
            <person name="McDonald H."/>
            <person name="McWalters J."/>
            <person name="Meijer H.J."/>
            <person name="Morgan W."/>
            <person name="Morris P.F."/>
            <person name="Munro C.A."/>
            <person name="O'Neill K."/>
            <person name="Ospina-Giraldo M."/>
            <person name="Pinzon A."/>
            <person name="Pritchard L."/>
            <person name="Ramsahoye B."/>
            <person name="Ren Q."/>
            <person name="Restrepo S."/>
            <person name="Roy S."/>
            <person name="Sadanandom A."/>
            <person name="Savidor A."/>
            <person name="Schornack S."/>
            <person name="Schwartz D.C."/>
            <person name="Schumann U.D."/>
            <person name="Schwessinger B."/>
            <person name="Seyer L."/>
            <person name="Sharpe T."/>
            <person name="Silvar C."/>
            <person name="Song J."/>
            <person name="Studholme D.J."/>
            <person name="Sykes S."/>
            <person name="Thines M."/>
            <person name="van de Vondervoort P.J."/>
            <person name="Phuntumart V."/>
            <person name="Wawra S."/>
            <person name="Weide R."/>
            <person name="Win J."/>
            <person name="Young C."/>
            <person name="Zhou S."/>
            <person name="Fry W."/>
            <person name="Meyers B.C."/>
            <person name="van West P."/>
            <person name="Ristaino J."/>
            <person name="Govers F."/>
            <person name="Birch P.R."/>
            <person name="Whisson S.C."/>
            <person name="Judelson H.S."/>
            <person name="Nusbaum C."/>
        </authorList>
    </citation>
    <scope>NUCLEOTIDE SEQUENCE [LARGE SCALE GENOMIC DNA]</scope>
    <source>
        <strain evidence="2">T30-4</strain>
    </source>
</reference>
<organism evidence="1 2">
    <name type="scientific">Phytophthora infestans (strain T30-4)</name>
    <name type="common">Potato late blight agent</name>
    <dbReference type="NCBI Taxonomy" id="403677"/>
    <lineage>
        <taxon>Eukaryota</taxon>
        <taxon>Sar</taxon>
        <taxon>Stramenopiles</taxon>
        <taxon>Oomycota</taxon>
        <taxon>Peronosporomycetes</taxon>
        <taxon>Peronosporales</taxon>
        <taxon>Peronosporaceae</taxon>
        <taxon>Phytophthora</taxon>
    </lineage>
</organism>
<protein>
    <submittedName>
        <fullName evidence="1">Uncharacterized protein</fullName>
    </submittedName>
</protein>
<sequence>MTPLLSSIDRISAALEAAVAHPPPPTGTVRVCHATEDEWNAFADSEDPIARLNYLEGFPDTKEIHIIEFADAPHKDYVGELNDQFRERHVKRWLKGHLAAKNSQGRQWCSDLSYGPREETPGSVLPPNVPIFADFRTIEVEIGVSQQWGMAPGELDHKAIAIWAAMPGVEYVLCVSFDPDFANAEYKLYDARVHPLVQLAPLPIVARNTVIQLDGRRILGIPPRMALPDHHIRKFIKGPRARKWGRPFCNHQLNFIKKNGEQCLLARNKDRCGKHPIIMDRKSIVAECNIVEEMSPQANTQSSLRLLAPSVIEPVEASNVKFERKMKKHGYKEWKAEYEPQEVKEKNEDKEKRRPLDILKEKLIENVKDKYKQNIQVRTYIDSEFELNNDYAPLLDQYLKLQFDDETIEVIDFMIGRLM</sequence>
<proteinExistence type="predicted"/>
<dbReference type="Proteomes" id="UP000006643">
    <property type="component" value="Unassembled WGS sequence"/>
</dbReference>
<dbReference type="KEGG" id="pif:PITG_04744"/>
<dbReference type="eggNOG" id="ENOG502SMGH">
    <property type="taxonomic scope" value="Eukaryota"/>
</dbReference>